<evidence type="ECO:0000313" key="3">
    <source>
        <dbReference type="Proteomes" id="UP001174691"/>
    </source>
</evidence>
<gene>
    <name evidence="2" type="ORF">NKR19_g1309</name>
</gene>
<keyword evidence="3" id="KW-1185">Reference proteome</keyword>
<evidence type="ECO:0000313" key="2">
    <source>
        <dbReference type="EMBL" id="KAJ9162372.1"/>
    </source>
</evidence>
<name>A0AA38SIL0_9PEZI</name>
<protein>
    <submittedName>
        <fullName evidence="2">Uncharacterized protein</fullName>
    </submittedName>
</protein>
<evidence type="ECO:0000256" key="1">
    <source>
        <dbReference type="SAM" id="MobiDB-lite"/>
    </source>
</evidence>
<accession>A0AA38SIL0</accession>
<feature type="compositionally biased region" description="Low complexity" evidence="1">
    <location>
        <begin position="37"/>
        <end position="48"/>
    </location>
</feature>
<sequence length="200" mass="22750">MSFLSTRFRRNRQAKEPLLSSGATGTDTSCEEEEHAGSFSGGSSPSLSSHEDHKPSSGRTLNFEFGPVAANPRPQVEIDSEIVEAVKELKEKRGVYHEQMLVYNNAIDVIDNFSRQYNDEQQKAPVYPPKGTWFHYERKVFPQKKAEHDEKLRFILRIRQAVIDNDLPKAEGLLSTATDAVNDAQTKLDKLRREKRMSEV</sequence>
<proteinExistence type="predicted"/>
<feature type="region of interest" description="Disordered" evidence="1">
    <location>
        <begin position="1"/>
        <end position="66"/>
    </location>
</feature>
<reference evidence="2" key="1">
    <citation type="submission" date="2022-07" db="EMBL/GenBank/DDBJ databases">
        <title>Fungi with potential for degradation of polypropylene.</title>
        <authorList>
            <person name="Gostincar C."/>
        </authorList>
    </citation>
    <scope>NUCLEOTIDE SEQUENCE</scope>
    <source>
        <strain evidence="2">EXF-13287</strain>
    </source>
</reference>
<comment type="caution">
    <text evidence="2">The sequence shown here is derived from an EMBL/GenBank/DDBJ whole genome shotgun (WGS) entry which is preliminary data.</text>
</comment>
<organism evidence="2 3">
    <name type="scientific">Coniochaeta hoffmannii</name>
    <dbReference type="NCBI Taxonomy" id="91930"/>
    <lineage>
        <taxon>Eukaryota</taxon>
        <taxon>Fungi</taxon>
        <taxon>Dikarya</taxon>
        <taxon>Ascomycota</taxon>
        <taxon>Pezizomycotina</taxon>
        <taxon>Sordariomycetes</taxon>
        <taxon>Sordariomycetidae</taxon>
        <taxon>Coniochaetales</taxon>
        <taxon>Coniochaetaceae</taxon>
        <taxon>Coniochaeta</taxon>
    </lineage>
</organism>
<dbReference type="EMBL" id="JANBVN010000012">
    <property type="protein sequence ID" value="KAJ9162372.1"/>
    <property type="molecule type" value="Genomic_DNA"/>
</dbReference>
<dbReference type="AlphaFoldDB" id="A0AA38SIL0"/>
<dbReference type="Proteomes" id="UP001174691">
    <property type="component" value="Unassembled WGS sequence"/>
</dbReference>